<name>A0AA95HTP8_9BACT</name>
<evidence type="ECO:0000313" key="2">
    <source>
        <dbReference type="Proteomes" id="UP001177934"/>
    </source>
</evidence>
<sequence>MGCAFWSGWTNTNGYFLGNTWTSDDNPYYPGNQGDDVFPVMSRNGNRNTWNYKDYNDLNVMNNWYVRCKSIQLGYTLPKSWISKAGIQNLRVWLAGENLFDISNVKDGFDPEANYEMGTYSGLEVFSSSVSFGLDITF</sequence>
<organism evidence="1 2">
    <name type="scientific">Phocaeicola dorei</name>
    <dbReference type="NCBI Taxonomy" id="357276"/>
    <lineage>
        <taxon>Bacteria</taxon>
        <taxon>Pseudomonadati</taxon>
        <taxon>Bacteroidota</taxon>
        <taxon>Bacteroidia</taxon>
        <taxon>Bacteroidales</taxon>
        <taxon>Bacteroidaceae</taxon>
        <taxon>Phocaeicola</taxon>
    </lineage>
</organism>
<gene>
    <name evidence="1" type="ORF">QNN11_19760</name>
</gene>
<evidence type="ECO:0000313" key="1">
    <source>
        <dbReference type="EMBL" id="WHX09497.1"/>
    </source>
</evidence>
<evidence type="ECO:0008006" key="3">
    <source>
        <dbReference type="Google" id="ProtNLM"/>
    </source>
</evidence>
<proteinExistence type="predicted"/>
<dbReference type="EMBL" id="CP126056">
    <property type="protein sequence ID" value="WHX09497.1"/>
    <property type="molecule type" value="Genomic_DNA"/>
</dbReference>
<accession>A0AA95HTP8</accession>
<dbReference type="AlphaFoldDB" id="A0AA95HTP8"/>
<protein>
    <recommendedName>
        <fullName evidence="3">SusC/RagA family TonB-linked outer membrane protein</fullName>
    </recommendedName>
</protein>
<dbReference type="Proteomes" id="UP001177934">
    <property type="component" value="Chromosome"/>
</dbReference>
<reference evidence="1" key="1">
    <citation type="journal article" date="2023" name="Nat. Commun.">
        <title>Identification of a novel Human Milk Oligosaccharides utilization cluster in the infant gut commensal Bacteroides dorei.</title>
        <authorList>
            <person name="Kijner S."/>
            <person name="Ennis D."/>
            <person name="Shmorak S."/>
            <person name="Florentin A."/>
            <person name="Yassour M."/>
        </authorList>
    </citation>
    <scope>NUCLEOTIDE SEQUENCE</scope>
    <source>
        <strain evidence="1">2</strain>
    </source>
</reference>